<proteinExistence type="inferred from homology"/>
<feature type="domain" description="DUF3719" evidence="3">
    <location>
        <begin position="154"/>
        <end position="206"/>
    </location>
</feature>
<feature type="compositionally biased region" description="Polar residues" evidence="2">
    <location>
        <begin position="505"/>
        <end position="514"/>
    </location>
</feature>
<dbReference type="EMBL" id="JAGEUA010000006">
    <property type="protein sequence ID" value="KAL0973929.1"/>
    <property type="molecule type" value="Genomic_DNA"/>
</dbReference>
<dbReference type="InterPro" id="IPR022194">
    <property type="entry name" value="DUF3719"/>
</dbReference>
<sequence>MTVQAQSTQRNESSFSTAHGVLVRHNISEKWMLDIDQTFPWTLLSTSRLQLMQQKNDRPKNKLVRERNIFPVPFHLINGIPGGDNASQLSESSVSQSSCERETPERHLTSLSETQSCAASLSTEQSSLYSCRYDEFDRENTQRVRQLFSEVDELLYEGSVSSSSVGLQEECREWNAHSPHLRILGNQLDSPNQEGFQFVPSRWVSSGENAVVLCEVLCEDRGEHDLACTLKLYVEGRGLSPTPCPLQSASTPTQSLCKHSCLLQEEVYEKEGRIEEFLAYDAEDTENVWVDAGRAGRPGAPPMSPHACIREAVTDEAFDDVWREAVHSVRELLYKHWKRHDTDGALEGLGRVLGDPSPHINNKCQNVPLSRGSNRRSMLLWPNCSPGTQASQVFKMNLNGVMTIQAKPLQQRQQGFTEKANQELEDRPNPLWIGRAPGPSVFSSRGACRTPPNRASAQRLLHLPRLSGCSRPCSTSRTSWPRGRARSCLSQSHNVPCQPPARGHSLSTVTEGQSSPFLSSLQNQRLLPLLPADQSELEPTVFISAPRYMQPKTRILHGNMGGHFPVPISTLPPLKEPTLLLESMSRPNTTHTLWSDTPMKWSFAPMDFSCHARTGKGPHPGDHALIGVTGFGVGINCPASNGLSENAVVTRRRQRPPSSSTDGGSVTGPMLLGVPHHNKVFGRFPGNVKKKPQVLFS</sequence>
<comment type="similarity">
    <text evidence="1">Belongs to the FAM149 family.</text>
</comment>
<feature type="region of interest" description="Disordered" evidence="2">
    <location>
        <begin position="491"/>
        <end position="514"/>
    </location>
</feature>
<evidence type="ECO:0000256" key="1">
    <source>
        <dbReference type="ARBA" id="ARBA00008309"/>
    </source>
</evidence>
<evidence type="ECO:0000313" key="4">
    <source>
        <dbReference type="EMBL" id="KAL0973929.1"/>
    </source>
</evidence>
<dbReference type="Proteomes" id="UP001557470">
    <property type="component" value="Unassembled WGS sequence"/>
</dbReference>
<feature type="region of interest" description="Disordered" evidence="2">
    <location>
        <begin position="85"/>
        <end position="112"/>
    </location>
</feature>
<accession>A0ABD0WK62</accession>
<feature type="compositionally biased region" description="Basic and acidic residues" evidence="2">
    <location>
        <begin position="99"/>
        <end position="108"/>
    </location>
</feature>
<reference evidence="4 5" key="1">
    <citation type="submission" date="2024-06" db="EMBL/GenBank/DDBJ databases">
        <authorList>
            <person name="Pan Q."/>
            <person name="Wen M."/>
            <person name="Jouanno E."/>
            <person name="Zahm M."/>
            <person name="Klopp C."/>
            <person name="Cabau C."/>
            <person name="Louis A."/>
            <person name="Berthelot C."/>
            <person name="Parey E."/>
            <person name="Roest Crollius H."/>
            <person name="Montfort J."/>
            <person name="Robinson-Rechavi M."/>
            <person name="Bouchez O."/>
            <person name="Lampietro C."/>
            <person name="Lopez Roques C."/>
            <person name="Donnadieu C."/>
            <person name="Postlethwait J."/>
            <person name="Bobe J."/>
            <person name="Verreycken H."/>
            <person name="Guiguen Y."/>
        </authorList>
    </citation>
    <scope>NUCLEOTIDE SEQUENCE [LARGE SCALE GENOMIC DNA]</scope>
    <source>
        <strain evidence="4">Up_M1</strain>
        <tissue evidence="4">Testis</tissue>
    </source>
</reference>
<gene>
    <name evidence="4" type="ORF">UPYG_G00213090</name>
</gene>
<feature type="region of interest" description="Disordered" evidence="2">
    <location>
        <begin position="646"/>
        <end position="668"/>
    </location>
</feature>
<keyword evidence="5" id="KW-1185">Reference proteome</keyword>
<dbReference type="Pfam" id="PF12516">
    <property type="entry name" value="DUF3719"/>
    <property type="match status" value="1"/>
</dbReference>
<name>A0ABD0WK62_UMBPY</name>
<dbReference type="AlphaFoldDB" id="A0ABD0WK62"/>
<evidence type="ECO:0000256" key="2">
    <source>
        <dbReference type="SAM" id="MobiDB-lite"/>
    </source>
</evidence>
<dbReference type="PANTHER" id="PTHR31997:SF2">
    <property type="entry name" value="PROTEIN FAM149A"/>
    <property type="match status" value="1"/>
</dbReference>
<dbReference type="InterPro" id="IPR039630">
    <property type="entry name" value="FAM149"/>
</dbReference>
<comment type="caution">
    <text evidence="4">The sequence shown here is derived from an EMBL/GenBank/DDBJ whole genome shotgun (WGS) entry which is preliminary data.</text>
</comment>
<protein>
    <recommendedName>
        <fullName evidence="3">DUF3719 domain-containing protein</fullName>
    </recommendedName>
</protein>
<evidence type="ECO:0000259" key="3">
    <source>
        <dbReference type="Pfam" id="PF12516"/>
    </source>
</evidence>
<dbReference type="PANTHER" id="PTHR31997">
    <property type="entry name" value="AGAP003710-PA"/>
    <property type="match status" value="1"/>
</dbReference>
<organism evidence="4 5">
    <name type="scientific">Umbra pygmaea</name>
    <name type="common">Eastern mudminnow</name>
    <dbReference type="NCBI Taxonomy" id="75934"/>
    <lineage>
        <taxon>Eukaryota</taxon>
        <taxon>Metazoa</taxon>
        <taxon>Chordata</taxon>
        <taxon>Craniata</taxon>
        <taxon>Vertebrata</taxon>
        <taxon>Euteleostomi</taxon>
        <taxon>Actinopterygii</taxon>
        <taxon>Neopterygii</taxon>
        <taxon>Teleostei</taxon>
        <taxon>Protacanthopterygii</taxon>
        <taxon>Esociformes</taxon>
        <taxon>Umbridae</taxon>
        <taxon>Umbra</taxon>
    </lineage>
</organism>
<feature type="compositionally biased region" description="Low complexity" evidence="2">
    <location>
        <begin position="87"/>
        <end position="98"/>
    </location>
</feature>
<evidence type="ECO:0000313" key="5">
    <source>
        <dbReference type="Proteomes" id="UP001557470"/>
    </source>
</evidence>